<organism evidence="2 3">
    <name type="scientific">Portunus trituberculatus</name>
    <name type="common">Swimming crab</name>
    <name type="synonym">Neptunus trituberculatus</name>
    <dbReference type="NCBI Taxonomy" id="210409"/>
    <lineage>
        <taxon>Eukaryota</taxon>
        <taxon>Metazoa</taxon>
        <taxon>Ecdysozoa</taxon>
        <taxon>Arthropoda</taxon>
        <taxon>Crustacea</taxon>
        <taxon>Multicrustacea</taxon>
        <taxon>Malacostraca</taxon>
        <taxon>Eumalacostraca</taxon>
        <taxon>Eucarida</taxon>
        <taxon>Decapoda</taxon>
        <taxon>Pleocyemata</taxon>
        <taxon>Brachyura</taxon>
        <taxon>Eubrachyura</taxon>
        <taxon>Portunoidea</taxon>
        <taxon>Portunidae</taxon>
        <taxon>Portuninae</taxon>
        <taxon>Portunus</taxon>
    </lineage>
</organism>
<protein>
    <submittedName>
        <fullName evidence="2">Uncharacterized protein</fullName>
    </submittedName>
</protein>
<evidence type="ECO:0000256" key="1">
    <source>
        <dbReference type="SAM" id="MobiDB-lite"/>
    </source>
</evidence>
<accession>A0A5B7CWP3</accession>
<proteinExistence type="predicted"/>
<reference evidence="2 3" key="1">
    <citation type="submission" date="2019-05" db="EMBL/GenBank/DDBJ databases">
        <title>Another draft genome of Portunus trituberculatus and its Hox gene families provides insights of decapod evolution.</title>
        <authorList>
            <person name="Jeong J.-H."/>
            <person name="Song I."/>
            <person name="Kim S."/>
            <person name="Choi T."/>
            <person name="Kim D."/>
            <person name="Ryu S."/>
            <person name="Kim W."/>
        </authorList>
    </citation>
    <scope>NUCLEOTIDE SEQUENCE [LARGE SCALE GENOMIC DNA]</scope>
    <source>
        <tissue evidence="2">Muscle</tissue>
    </source>
</reference>
<sequence>MEKVKNTNLNTHQAPENTHITLEPSRHPSYTHQAPGKTPQHPHEPHTAGNTHLYARFPEIDTEAISVITVVLHQVL</sequence>
<keyword evidence="3" id="KW-1185">Reference proteome</keyword>
<feature type="compositionally biased region" description="Polar residues" evidence="1">
    <location>
        <begin position="1"/>
        <end position="20"/>
    </location>
</feature>
<dbReference type="Proteomes" id="UP000324222">
    <property type="component" value="Unassembled WGS sequence"/>
</dbReference>
<comment type="caution">
    <text evidence="2">The sequence shown here is derived from an EMBL/GenBank/DDBJ whole genome shotgun (WGS) entry which is preliminary data.</text>
</comment>
<name>A0A5B7CWP3_PORTR</name>
<feature type="region of interest" description="Disordered" evidence="1">
    <location>
        <begin position="1"/>
        <end position="51"/>
    </location>
</feature>
<gene>
    <name evidence="2" type="ORF">E2C01_005999</name>
</gene>
<evidence type="ECO:0000313" key="3">
    <source>
        <dbReference type="Proteomes" id="UP000324222"/>
    </source>
</evidence>
<evidence type="ECO:0000313" key="2">
    <source>
        <dbReference type="EMBL" id="MPC13271.1"/>
    </source>
</evidence>
<dbReference type="AlphaFoldDB" id="A0A5B7CWP3"/>
<dbReference type="EMBL" id="VSRR010000270">
    <property type="protein sequence ID" value="MPC13271.1"/>
    <property type="molecule type" value="Genomic_DNA"/>
</dbReference>